<evidence type="ECO:0008006" key="4">
    <source>
        <dbReference type="Google" id="ProtNLM"/>
    </source>
</evidence>
<organism evidence="2 3">
    <name type="scientific">Mycolicibacterium iranicum</name>
    <name type="common">Mycobacterium iranicum</name>
    <dbReference type="NCBI Taxonomy" id="912594"/>
    <lineage>
        <taxon>Bacteria</taxon>
        <taxon>Bacillati</taxon>
        <taxon>Actinomycetota</taxon>
        <taxon>Actinomycetes</taxon>
        <taxon>Mycobacteriales</taxon>
        <taxon>Mycobacteriaceae</taxon>
        <taxon>Mycolicibacterium</taxon>
    </lineage>
</organism>
<keyword evidence="1" id="KW-0732">Signal</keyword>
<dbReference type="EMBL" id="JACHVU010000010">
    <property type="protein sequence ID" value="MBB2992579.1"/>
    <property type="molecule type" value="Genomic_DNA"/>
</dbReference>
<protein>
    <recommendedName>
        <fullName evidence="4">DUF732 domain-containing protein</fullName>
    </recommendedName>
</protein>
<evidence type="ECO:0000313" key="2">
    <source>
        <dbReference type="EMBL" id="MBB2992579.1"/>
    </source>
</evidence>
<evidence type="ECO:0000313" key="3">
    <source>
        <dbReference type="Proteomes" id="UP000550501"/>
    </source>
</evidence>
<sequence>MRKLLVASLASLSLLFAACGDETPSEQFGFAEVGKSARDRMEANGGMSVQDACQAEVDALSADRLKDLVAAEVVDGCIRANTGDK</sequence>
<comment type="caution">
    <text evidence="2">The sequence shown here is derived from an EMBL/GenBank/DDBJ whole genome shotgun (WGS) entry which is preliminary data.</text>
</comment>
<gene>
    <name evidence="2" type="ORF">FHR72_004080</name>
</gene>
<feature type="signal peptide" evidence="1">
    <location>
        <begin position="1"/>
        <end position="20"/>
    </location>
</feature>
<dbReference type="PROSITE" id="PS51257">
    <property type="entry name" value="PROKAR_LIPOPROTEIN"/>
    <property type="match status" value="1"/>
</dbReference>
<reference evidence="2 3" key="1">
    <citation type="submission" date="2020-08" db="EMBL/GenBank/DDBJ databases">
        <title>The Agave Microbiome: Exploring the role of microbial communities in plant adaptations to desert environments.</title>
        <authorList>
            <person name="Partida-Martinez L.P."/>
        </authorList>
    </citation>
    <scope>NUCLEOTIDE SEQUENCE [LARGE SCALE GENOMIC DNA]</scope>
    <source>
        <strain evidence="2 3">AT2.18</strain>
    </source>
</reference>
<proteinExistence type="predicted"/>
<keyword evidence="3" id="KW-1185">Reference proteome</keyword>
<dbReference type="RefSeq" id="WP_183471417.1">
    <property type="nucleotide sequence ID" value="NZ_JACHVU010000010.1"/>
</dbReference>
<evidence type="ECO:0000256" key="1">
    <source>
        <dbReference type="SAM" id="SignalP"/>
    </source>
</evidence>
<dbReference type="Proteomes" id="UP000550501">
    <property type="component" value="Unassembled WGS sequence"/>
</dbReference>
<accession>A0A839Q948</accession>
<feature type="chain" id="PRO_5032648717" description="DUF732 domain-containing protein" evidence="1">
    <location>
        <begin position="21"/>
        <end position="85"/>
    </location>
</feature>
<dbReference type="AlphaFoldDB" id="A0A839Q948"/>
<name>A0A839Q948_MYCIR</name>